<dbReference type="GO" id="GO:0005345">
    <property type="term" value="F:purine nucleobase transmembrane transporter activity"/>
    <property type="evidence" value="ECO:0007669"/>
    <property type="project" value="TreeGrafter"/>
</dbReference>
<evidence type="ECO:0000256" key="5">
    <source>
        <dbReference type="ARBA" id="ARBA00022692"/>
    </source>
</evidence>
<evidence type="ECO:0000256" key="3">
    <source>
        <dbReference type="ARBA" id="ARBA00022448"/>
    </source>
</evidence>
<dbReference type="PANTHER" id="PTHR43337:SF1">
    <property type="entry name" value="XANTHINE_URACIL PERMEASE C887.17-RELATED"/>
    <property type="match status" value="1"/>
</dbReference>
<feature type="transmembrane region" description="Helical" evidence="9">
    <location>
        <begin position="467"/>
        <end position="489"/>
    </location>
</feature>
<keyword evidence="7 8" id="KW-0472">Membrane</keyword>
<feature type="transmembrane region" description="Helical" evidence="9">
    <location>
        <begin position="429"/>
        <end position="455"/>
    </location>
</feature>
<feature type="transmembrane region" description="Helical" evidence="9">
    <location>
        <begin position="32"/>
        <end position="50"/>
    </location>
</feature>
<comment type="similarity">
    <text evidence="2 8">Belongs to the nucleobase:cation symporter-2 (NCS2) (TC 2.A.40) family. Azg-like subfamily.</text>
</comment>
<feature type="transmembrane region" description="Helical" evidence="9">
    <location>
        <begin position="187"/>
        <end position="212"/>
    </location>
</feature>
<comment type="subcellular location">
    <subcellularLocation>
        <location evidence="1 8">Cell membrane</location>
        <topology evidence="1 8">Multi-pass membrane protein</topology>
    </subcellularLocation>
</comment>
<keyword evidence="11" id="KW-1185">Reference proteome</keyword>
<evidence type="ECO:0000313" key="11">
    <source>
        <dbReference type="Proteomes" id="UP000334990"/>
    </source>
</evidence>
<evidence type="ECO:0000256" key="6">
    <source>
        <dbReference type="ARBA" id="ARBA00022989"/>
    </source>
</evidence>
<dbReference type="GO" id="GO:0005886">
    <property type="term" value="C:plasma membrane"/>
    <property type="evidence" value="ECO:0007669"/>
    <property type="project" value="UniProtKB-SubCell"/>
</dbReference>
<dbReference type="EMBL" id="BLAD01000102">
    <property type="protein sequence ID" value="GES05477.1"/>
    <property type="molecule type" value="Genomic_DNA"/>
</dbReference>
<sequence>MSLTQTPQSASFLNKYFKISDRGSTVGTEVRGGLATFFTMAYIVVLNPIIIGTVKDADGQFLGDGLTDNIPLVAVATAFVAGVLTILMGIVANVPFALAAGLGLNAFVTYGIATQMSWEDAMGLVVLEGLIILLLVLTGFRTAVFHAIPGSLKTAISVGIGLFIALIGFVDAGFVRKTAAPAPPIELGIAGALASWPILVFVVGLLTTIVLVARKVRGAILIGIVSTTVFAIIVELFAKVGPANPPGQPYNPYGFGLNTPDLPAIDKIFALPDLSLLGQFSLFGAFSKISVVLALLLVFTLLITDFFDTMGTIVGVGKQANLMQEDGTLPKTREILLVDSIAAAAGGAGSVSSNTTYIESAAGVGEGARTGLASVVTGVLFLLTMFLAPLVAVVPYEAAAPALVVVGFLMMTSIREIDFTDFEIAIPAFLTIVLMPFTYSIANGIGAGFIAYVLIKLVKGKTREIHPLLWVVTALFVIYFALGPLKILLNLG</sequence>
<dbReference type="RefSeq" id="WP_155341473.1">
    <property type="nucleotide sequence ID" value="NZ_BAAABN010000080.1"/>
</dbReference>
<accession>A0A5M3W8S6</accession>
<evidence type="ECO:0000256" key="9">
    <source>
        <dbReference type="SAM" id="Phobius"/>
    </source>
</evidence>
<dbReference type="InterPro" id="IPR006043">
    <property type="entry name" value="NCS2"/>
</dbReference>
<proteinExistence type="inferred from homology"/>
<reference evidence="10 11" key="1">
    <citation type="submission" date="2019-10" db="EMBL/GenBank/DDBJ databases">
        <title>Whole genome shotgun sequence of Acrocarpospora corrugata NBRC 13972.</title>
        <authorList>
            <person name="Ichikawa N."/>
            <person name="Kimura A."/>
            <person name="Kitahashi Y."/>
            <person name="Komaki H."/>
            <person name="Oguchi A."/>
        </authorList>
    </citation>
    <scope>NUCLEOTIDE SEQUENCE [LARGE SCALE GENOMIC DNA]</scope>
    <source>
        <strain evidence="10 11">NBRC 13972</strain>
    </source>
</reference>
<dbReference type="PIRSF" id="PIRSF005353">
    <property type="entry name" value="PbuG"/>
    <property type="match status" value="1"/>
</dbReference>
<protein>
    <submittedName>
        <fullName evidence="10">MFS transporter</fullName>
    </submittedName>
</protein>
<dbReference type="InterPro" id="IPR026033">
    <property type="entry name" value="Azg-like_bact_archaea"/>
</dbReference>
<feature type="transmembrane region" description="Helical" evidence="9">
    <location>
        <begin position="98"/>
        <end position="118"/>
    </location>
</feature>
<dbReference type="InterPro" id="IPR045018">
    <property type="entry name" value="Azg-like"/>
</dbReference>
<keyword evidence="6 8" id="KW-1133">Transmembrane helix</keyword>
<comment type="caution">
    <text evidence="10">The sequence shown here is derived from an EMBL/GenBank/DDBJ whole genome shotgun (WGS) entry which is preliminary data.</text>
</comment>
<feature type="transmembrane region" description="Helical" evidence="9">
    <location>
        <begin position="372"/>
        <end position="392"/>
    </location>
</feature>
<dbReference type="AlphaFoldDB" id="A0A5M3W8S6"/>
<keyword evidence="4 8" id="KW-1003">Cell membrane</keyword>
<feature type="transmembrane region" description="Helical" evidence="9">
    <location>
        <begin position="124"/>
        <end position="144"/>
    </location>
</feature>
<evidence type="ECO:0000256" key="7">
    <source>
        <dbReference type="ARBA" id="ARBA00023136"/>
    </source>
</evidence>
<gene>
    <name evidence="10" type="primary">pbuG</name>
    <name evidence="10" type="ORF">Acor_75450</name>
</gene>
<dbReference type="OrthoDB" id="9808458at2"/>
<feature type="transmembrane region" description="Helical" evidence="9">
    <location>
        <begin position="280"/>
        <end position="303"/>
    </location>
</feature>
<organism evidence="10 11">
    <name type="scientific">Acrocarpospora corrugata</name>
    <dbReference type="NCBI Taxonomy" id="35763"/>
    <lineage>
        <taxon>Bacteria</taxon>
        <taxon>Bacillati</taxon>
        <taxon>Actinomycetota</taxon>
        <taxon>Actinomycetes</taxon>
        <taxon>Streptosporangiales</taxon>
        <taxon>Streptosporangiaceae</taxon>
        <taxon>Acrocarpospora</taxon>
    </lineage>
</organism>
<feature type="transmembrane region" description="Helical" evidence="9">
    <location>
        <begin position="70"/>
        <end position="91"/>
    </location>
</feature>
<evidence type="ECO:0000256" key="1">
    <source>
        <dbReference type="ARBA" id="ARBA00004651"/>
    </source>
</evidence>
<keyword evidence="3 8" id="KW-0813">Transport</keyword>
<evidence type="ECO:0000256" key="2">
    <source>
        <dbReference type="ARBA" id="ARBA00005697"/>
    </source>
</evidence>
<keyword evidence="5 8" id="KW-0812">Transmembrane</keyword>
<dbReference type="Pfam" id="PF00860">
    <property type="entry name" value="Xan_ur_permease"/>
    <property type="match status" value="1"/>
</dbReference>
<dbReference type="PANTHER" id="PTHR43337">
    <property type="entry name" value="XANTHINE/URACIL PERMEASE C887.17-RELATED"/>
    <property type="match status" value="1"/>
</dbReference>
<feature type="transmembrane region" description="Helical" evidence="9">
    <location>
        <begin position="156"/>
        <end position="175"/>
    </location>
</feature>
<dbReference type="Proteomes" id="UP000334990">
    <property type="component" value="Unassembled WGS sequence"/>
</dbReference>
<name>A0A5M3W8S6_9ACTN</name>
<evidence type="ECO:0000256" key="4">
    <source>
        <dbReference type="ARBA" id="ARBA00022475"/>
    </source>
</evidence>
<evidence type="ECO:0000256" key="8">
    <source>
        <dbReference type="PIRNR" id="PIRNR005353"/>
    </source>
</evidence>
<evidence type="ECO:0000313" key="10">
    <source>
        <dbReference type="EMBL" id="GES05477.1"/>
    </source>
</evidence>
<feature type="transmembrane region" description="Helical" evidence="9">
    <location>
        <begin position="219"/>
        <end position="238"/>
    </location>
</feature>